<proteinExistence type="inferred from homology"/>
<keyword evidence="2 10" id="KW-1003">Cell membrane</keyword>
<keyword evidence="10" id="KW-0406">Ion transport</keyword>
<dbReference type="InterPro" id="IPR003691">
    <property type="entry name" value="FluC"/>
</dbReference>
<keyword evidence="12" id="KW-1185">Reference proteome</keyword>
<dbReference type="PANTHER" id="PTHR28259:SF1">
    <property type="entry name" value="FLUORIDE EXPORT PROTEIN 1-RELATED"/>
    <property type="match status" value="1"/>
</dbReference>
<dbReference type="RefSeq" id="WP_103889317.1">
    <property type="nucleotide sequence ID" value="NZ_FNVU01000018.1"/>
</dbReference>
<comment type="similarity">
    <text evidence="7 10">Belongs to the fluoride channel Fluc/FEX (TC 1.A.43) family.</text>
</comment>
<evidence type="ECO:0000256" key="10">
    <source>
        <dbReference type="HAMAP-Rule" id="MF_00454"/>
    </source>
</evidence>
<feature type="binding site" evidence="10">
    <location>
        <position position="73"/>
    </location>
    <ligand>
        <name>Na(+)</name>
        <dbReference type="ChEBI" id="CHEBI:29101"/>
        <note>structural</note>
    </ligand>
</feature>
<dbReference type="PANTHER" id="PTHR28259">
    <property type="entry name" value="FLUORIDE EXPORT PROTEIN 1-RELATED"/>
    <property type="match status" value="1"/>
</dbReference>
<evidence type="ECO:0000256" key="6">
    <source>
        <dbReference type="ARBA" id="ARBA00023303"/>
    </source>
</evidence>
<dbReference type="EMBL" id="FNVU01000018">
    <property type="protein sequence ID" value="SEG87079.1"/>
    <property type="molecule type" value="Genomic_DNA"/>
</dbReference>
<keyword evidence="10" id="KW-0813">Transport</keyword>
<evidence type="ECO:0000256" key="3">
    <source>
        <dbReference type="ARBA" id="ARBA00022692"/>
    </source>
</evidence>
<dbReference type="GO" id="GO:0046872">
    <property type="term" value="F:metal ion binding"/>
    <property type="evidence" value="ECO:0007669"/>
    <property type="project" value="UniProtKB-KW"/>
</dbReference>
<feature type="binding site" evidence="10">
    <location>
        <position position="76"/>
    </location>
    <ligand>
        <name>Na(+)</name>
        <dbReference type="ChEBI" id="CHEBI:29101"/>
        <note>structural</note>
    </ligand>
</feature>
<evidence type="ECO:0000313" key="11">
    <source>
        <dbReference type="EMBL" id="SEG87079.1"/>
    </source>
</evidence>
<keyword evidence="5 10" id="KW-0472">Membrane</keyword>
<dbReference type="Proteomes" id="UP000236754">
    <property type="component" value="Unassembled WGS sequence"/>
</dbReference>
<dbReference type="Pfam" id="PF02537">
    <property type="entry name" value="CRCB"/>
    <property type="match status" value="1"/>
</dbReference>
<dbReference type="HAMAP" id="MF_00454">
    <property type="entry name" value="FluC"/>
    <property type="match status" value="1"/>
</dbReference>
<feature type="transmembrane region" description="Helical" evidence="10">
    <location>
        <begin position="63"/>
        <end position="81"/>
    </location>
</feature>
<dbReference type="GO" id="GO:0005886">
    <property type="term" value="C:plasma membrane"/>
    <property type="evidence" value="ECO:0007669"/>
    <property type="project" value="UniProtKB-SubCell"/>
</dbReference>
<organism evidence="11 12">
    <name type="scientific">Actinacidiphila yanglinensis</name>
    <dbReference type="NCBI Taxonomy" id="310779"/>
    <lineage>
        <taxon>Bacteria</taxon>
        <taxon>Bacillati</taxon>
        <taxon>Actinomycetota</taxon>
        <taxon>Actinomycetes</taxon>
        <taxon>Kitasatosporales</taxon>
        <taxon>Streptomycetaceae</taxon>
        <taxon>Actinacidiphila</taxon>
    </lineage>
</organism>
<dbReference type="GO" id="GO:0140114">
    <property type="term" value="P:cellular detoxification of fluoride"/>
    <property type="evidence" value="ECO:0007669"/>
    <property type="project" value="UniProtKB-UniRule"/>
</dbReference>
<evidence type="ECO:0000313" key="12">
    <source>
        <dbReference type="Proteomes" id="UP000236754"/>
    </source>
</evidence>
<evidence type="ECO:0000256" key="4">
    <source>
        <dbReference type="ARBA" id="ARBA00022989"/>
    </source>
</evidence>
<reference evidence="11 12" key="1">
    <citation type="submission" date="2016-10" db="EMBL/GenBank/DDBJ databases">
        <authorList>
            <person name="de Groot N.N."/>
        </authorList>
    </citation>
    <scope>NUCLEOTIDE SEQUENCE [LARGE SCALE GENOMIC DNA]</scope>
    <source>
        <strain evidence="11 12">CGMCC 4.2023</strain>
    </source>
</reference>
<comment type="function">
    <text evidence="9 10">Fluoride-specific ion channel. Important for reducing fluoride concentration in the cell, thus reducing its toxicity.</text>
</comment>
<comment type="activity regulation">
    <text evidence="10">Na(+) is not transported, but it plays an essential structural role and its presence is essential for fluoride channel function.</text>
</comment>
<keyword evidence="6 10" id="KW-0407">Ion channel</keyword>
<comment type="subcellular location">
    <subcellularLocation>
        <location evidence="1 10">Cell membrane</location>
        <topology evidence="1 10">Multi-pass membrane protein</topology>
    </subcellularLocation>
</comment>
<keyword evidence="10" id="KW-0479">Metal-binding</keyword>
<dbReference type="OrthoDB" id="5148600at2"/>
<keyword evidence="10" id="KW-0915">Sodium</keyword>
<evidence type="ECO:0000256" key="7">
    <source>
        <dbReference type="ARBA" id="ARBA00035120"/>
    </source>
</evidence>
<protein>
    <recommendedName>
        <fullName evidence="10">Fluoride-specific ion channel FluC</fullName>
    </recommendedName>
</protein>
<feature type="transmembrane region" description="Helical" evidence="10">
    <location>
        <begin position="93"/>
        <end position="119"/>
    </location>
</feature>
<gene>
    <name evidence="10" type="primary">fluC</name>
    <name evidence="10" type="synonym">crcB</name>
    <name evidence="11" type="ORF">SAMN05216223_11834</name>
</gene>
<accession>A0A1H6DP53</accession>
<keyword evidence="3 10" id="KW-0812">Transmembrane</keyword>
<evidence type="ECO:0000256" key="2">
    <source>
        <dbReference type="ARBA" id="ARBA00022475"/>
    </source>
</evidence>
<evidence type="ECO:0000256" key="5">
    <source>
        <dbReference type="ARBA" id="ARBA00023136"/>
    </source>
</evidence>
<evidence type="ECO:0000256" key="9">
    <source>
        <dbReference type="ARBA" id="ARBA00049940"/>
    </source>
</evidence>
<dbReference type="NCBIfam" id="TIGR00494">
    <property type="entry name" value="crcB"/>
    <property type="match status" value="1"/>
</dbReference>
<dbReference type="AlphaFoldDB" id="A0A1H6DP53"/>
<keyword evidence="4 10" id="KW-1133">Transmembrane helix</keyword>
<name>A0A1H6DP53_9ACTN</name>
<comment type="catalytic activity">
    <reaction evidence="8">
        <text>fluoride(in) = fluoride(out)</text>
        <dbReference type="Rhea" id="RHEA:76159"/>
        <dbReference type="ChEBI" id="CHEBI:17051"/>
    </reaction>
    <physiologicalReaction direction="left-to-right" evidence="8">
        <dbReference type="Rhea" id="RHEA:76160"/>
    </physiologicalReaction>
</comment>
<sequence>MNWLLVIVGAAVGAPARYLTDRSVQARHDTLFPWGTFTVNVIGSFVLGLVTGAVSAGGASGHVQLLLGTGFCGALTTYSTFSYETLRLTEDDAWFLGAVNVVGSVVAGLGAAFTGAALAEAIWP</sequence>
<evidence type="ECO:0000256" key="8">
    <source>
        <dbReference type="ARBA" id="ARBA00035585"/>
    </source>
</evidence>
<evidence type="ECO:0000256" key="1">
    <source>
        <dbReference type="ARBA" id="ARBA00004651"/>
    </source>
</evidence>
<feature type="transmembrane region" description="Helical" evidence="10">
    <location>
        <begin position="32"/>
        <end position="56"/>
    </location>
</feature>
<dbReference type="GO" id="GO:0062054">
    <property type="term" value="F:fluoride channel activity"/>
    <property type="evidence" value="ECO:0007669"/>
    <property type="project" value="UniProtKB-UniRule"/>
</dbReference>